<keyword evidence="3" id="KW-1185">Reference proteome</keyword>
<reference evidence="2" key="1">
    <citation type="submission" date="2020-10" db="EMBL/GenBank/DDBJ databases">
        <title>Taxonomic study of unclassified bacteria belonging to the class Ktedonobacteria.</title>
        <authorList>
            <person name="Yabe S."/>
            <person name="Wang C.M."/>
            <person name="Zheng Y."/>
            <person name="Sakai Y."/>
            <person name="Cavaletti L."/>
            <person name="Monciardini P."/>
            <person name="Donadio S."/>
        </authorList>
    </citation>
    <scope>NUCLEOTIDE SEQUENCE</scope>
    <source>
        <strain evidence="2">ID150040</strain>
    </source>
</reference>
<dbReference type="SMART" id="SM00530">
    <property type="entry name" value="HTH_XRE"/>
    <property type="match status" value="1"/>
</dbReference>
<dbReference type="SUPFAM" id="SSF47413">
    <property type="entry name" value="lambda repressor-like DNA-binding domains"/>
    <property type="match status" value="1"/>
</dbReference>
<gene>
    <name evidence="2" type="ORF">KSF_084150</name>
</gene>
<comment type="caution">
    <text evidence="2">The sequence shown here is derived from an EMBL/GenBank/DDBJ whole genome shotgun (WGS) entry which is preliminary data.</text>
</comment>
<dbReference type="CDD" id="cd00093">
    <property type="entry name" value="HTH_XRE"/>
    <property type="match status" value="1"/>
</dbReference>
<accession>A0A8J3IX10</accession>
<dbReference type="PROSITE" id="PS50943">
    <property type="entry name" value="HTH_CROC1"/>
    <property type="match status" value="1"/>
</dbReference>
<dbReference type="Gene3D" id="1.10.260.40">
    <property type="entry name" value="lambda repressor-like DNA-binding domains"/>
    <property type="match status" value="1"/>
</dbReference>
<dbReference type="AlphaFoldDB" id="A0A8J3IX10"/>
<dbReference type="Proteomes" id="UP000597444">
    <property type="component" value="Unassembled WGS sequence"/>
</dbReference>
<evidence type="ECO:0000259" key="1">
    <source>
        <dbReference type="PROSITE" id="PS50943"/>
    </source>
</evidence>
<evidence type="ECO:0000313" key="3">
    <source>
        <dbReference type="Proteomes" id="UP000597444"/>
    </source>
</evidence>
<proteinExistence type="predicted"/>
<organism evidence="2 3">
    <name type="scientific">Reticulibacter mediterranei</name>
    <dbReference type="NCBI Taxonomy" id="2778369"/>
    <lineage>
        <taxon>Bacteria</taxon>
        <taxon>Bacillati</taxon>
        <taxon>Chloroflexota</taxon>
        <taxon>Ktedonobacteria</taxon>
        <taxon>Ktedonobacterales</taxon>
        <taxon>Reticulibacteraceae</taxon>
        <taxon>Reticulibacter</taxon>
    </lineage>
</organism>
<dbReference type="InterPro" id="IPR010982">
    <property type="entry name" value="Lambda_DNA-bd_dom_sf"/>
</dbReference>
<name>A0A8J3IX10_9CHLR</name>
<evidence type="ECO:0000313" key="2">
    <source>
        <dbReference type="EMBL" id="GHO98367.1"/>
    </source>
</evidence>
<feature type="domain" description="HTH cro/C1-type" evidence="1">
    <location>
        <begin position="17"/>
        <end position="68"/>
    </location>
</feature>
<dbReference type="EMBL" id="BNJK01000002">
    <property type="protein sequence ID" value="GHO98367.1"/>
    <property type="molecule type" value="Genomic_DNA"/>
</dbReference>
<dbReference type="GO" id="GO:0003677">
    <property type="term" value="F:DNA binding"/>
    <property type="evidence" value="ECO:0007669"/>
    <property type="project" value="InterPro"/>
</dbReference>
<sequence length="81" mass="9441">MRIKRKKRFNVDLFDDARLAHGLSLNQLALAVEFAPQTIRRAFVLGSDPHPDTVRRLGEYFGIPPEKWYIRSEEMNDEAPE</sequence>
<dbReference type="InterPro" id="IPR001387">
    <property type="entry name" value="Cro/C1-type_HTH"/>
</dbReference>
<dbReference type="Pfam" id="PF01381">
    <property type="entry name" value="HTH_3"/>
    <property type="match status" value="1"/>
</dbReference>
<protein>
    <recommendedName>
        <fullName evidence="1">HTH cro/C1-type domain-containing protein</fullName>
    </recommendedName>
</protein>
<dbReference type="RefSeq" id="WP_220209119.1">
    <property type="nucleotide sequence ID" value="NZ_BNJK01000002.1"/>
</dbReference>